<dbReference type="InterPro" id="IPR003661">
    <property type="entry name" value="HisK_dim/P_dom"/>
</dbReference>
<dbReference type="RefSeq" id="WP_025229703.1">
    <property type="nucleotide sequence ID" value="NZ_CP007139.1"/>
</dbReference>
<comment type="catalytic activity">
    <reaction evidence="1">
        <text>ATP + protein L-histidine = ADP + protein N-phospho-L-histidine.</text>
        <dbReference type="EC" id="2.7.13.3"/>
    </reaction>
</comment>
<dbReference type="Pfam" id="PF00512">
    <property type="entry name" value="HisKA"/>
    <property type="match status" value="1"/>
</dbReference>
<keyword evidence="7" id="KW-0472">Membrane</keyword>
<organism evidence="10 11">
    <name type="scientific">Fimbriimonas ginsengisoli Gsoil 348</name>
    <dbReference type="NCBI Taxonomy" id="661478"/>
    <lineage>
        <taxon>Bacteria</taxon>
        <taxon>Bacillati</taxon>
        <taxon>Armatimonadota</taxon>
        <taxon>Fimbriimonadia</taxon>
        <taxon>Fimbriimonadales</taxon>
        <taxon>Fimbriimonadaceae</taxon>
        <taxon>Fimbriimonas</taxon>
    </lineage>
</organism>
<dbReference type="AlphaFoldDB" id="A0A068NSA6"/>
<feature type="domain" description="PAS" evidence="9">
    <location>
        <begin position="133"/>
        <end position="184"/>
    </location>
</feature>
<dbReference type="GO" id="GO:0007234">
    <property type="term" value="P:osmosensory signaling via phosphorelay pathway"/>
    <property type="evidence" value="ECO:0007669"/>
    <property type="project" value="TreeGrafter"/>
</dbReference>
<dbReference type="InterPro" id="IPR013655">
    <property type="entry name" value="PAS_fold_3"/>
</dbReference>
<dbReference type="PRINTS" id="PR00344">
    <property type="entry name" value="BCTRLSENSOR"/>
</dbReference>
<dbReference type="FunFam" id="3.30.565.10:FF:000006">
    <property type="entry name" value="Sensor histidine kinase WalK"/>
    <property type="match status" value="1"/>
</dbReference>
<keyword evidence="3" id="KW-0597">Phosphoprotein</keyword>
<dbReference type="Proteomes" id="UP000027982">
    <property type="component" value="Chromosome"/>
</dbReference>
<dbReference type="SMART" id="SM00091">
    <property type="entry name" value="PAS"/>
    <property type="match status" value="2"/>
</dbReference>
<dbReference type="SUPFAM" id="SSF55785">
    <property type="entry name" value="PYP-like sensor domain (PAS domain)"/>
    <property type="match status" value="2"/>
</dbReference>
<dbReference type="Pfam" id="PF02518">
    <property type="entry name" value="HATPase_c"/>
    <property type="match status" value="1"/>
</dbReference>
<dbReference type="GO" id="GO:0016020">
    <property type="term" value="C:membrane"/>
    <property type="evidence" value="ECO:0007669"/>
    <property type="project" value="UniProtKB-SubCell"/>
</dbReference>
<dbReference type="SUPFAM" id="SSF55874">
    <property type="entry name" value="ATPase domain of HSP90 chaperone/DNA topoisomerase II/histidine kinase"/>
    <property type="match status" value="1"/>
</dbReference>
<dbReference type="EMBL" id="CP007139">
    <property type="protein sequence ID" value="AIE86326.1"/>
    <property type="molecule type" value="Genomic_DNA"/>
</dbReference>
<dbReference type="GO" id="GO:0030295">
    <property type="term" value="F:protein kinase activator activity"/>
    <property type="evidence" value="ECO:0007669"/>
    <property type="project" value="TreeGrafter"/>
</dbReference>
<dbReference type="SMART" id="SM00387">
    <property type="entry name" value="HATPase_c"/>
    <property type="match status" value="1"/>
</dbReference>
<dbReference type="PROSITE" id="PS50112">
    <property type="entry name" value="PAS"/>
    <property type="match status" value="1"/>
</dbReference>
<dbReference type="Gene3D" id="3.30.565.10">
    <property type="entry name" value="Histidine kinase-like ATPase, C-terminal domain"/>
    <property type="match status" value="1"/>
</dbReference>
<accession>A0A068NSA6</accession>
<dbReference type="NCBIfam" id="TIGR00229">
    <property type="entry name" value="sensory_box"/>
    <property type="match status" value="1"/>
</dbReference>
<dbReference type="Pfam" id="PF08447">
    <property type="entry name" value="PAS_3"/>
    <property type="match status" value="1"/>
</dbReference>
<dbReference type="eggNOG" id="COG2203">
    <property type="taxonomic scope" value="Bacteria"/>
</dbReference>
<dbReference type="CDD" id="cd00082">
    <property type="entry name" value="HisKA"/>
    <property type="match status" value="1"/>
</dbReference>
<proteinExistence type="predicted"/>
<dbReference type="Gene3D" id="1.10.287.130">
    <property type="match status" value="1"/>
</dbReference>
<evidence type="ECO:0000313" key="10">
    <source>
        <dbReference type="EMBL" id="AIE86326.1"/>
    </source>
</evidence>
<dbReference type="PROSITE" id="PS50109">
    <property type="entry name" value="HIS_KIN"/>
    <property type="match status" value="1"/>
</dbReference>
<dbReference type="InterPro" id="IPR050351">
    <property type="entry name" value="BphY/WalK/GraS-like"/>
</dbReference>
<dbReference type="Pfam" id="PF08448">
    <property type="entry name" value="PAS_4"/>
    <property type="match status" value="1"/>
</dbReference>
<evidence type="ECO:0000256" key="1">
    <source>
        <dbReference type="ARBA" id="ARBA00000085"/>
    </source>
</evidence>
<dbReference type="KEGG" id="fgi:OP10G_2958"/>
<dbReference type="InterPro" id="IPR005467">
    <property type="entry name" value="His_kinase_dom"/>
</dbReference>
<dbReference type="InterPro" id="IPR003018">
    <property type="entry name" value="GAF"/>
</dbReference>
<dbReference type="InterPro" id="IPR000014">
    <property type="entry name" value="PAS"/>
</dbReference>
<dbReference type="InterPro" id="IPR036097">
    <property type="entry name" value="HisK_dim/P_sf"/>
</dbReference>
<dbReference type="PANTHER" id="PTHR42878:SF15">
    <property type="entry name" value="BACTERIOPHYTOCHROME"/>
    <property type="match status" value="1"/>
</dbReference>
<dbReference type="PANTHER" id="PTHR42878">
    <property type="entry name" value="TWO-COMPONENT HISTIDINE KINASE"/>
    <property type="match status" value="1"/>
</dbReference>
<gene>
    <name evidence="10" type="ORF">OP10G_2958</name>
</gene>
<dbReference type="CDD" id="cd00130">
    <property type="entry name" value="PAS"/>
    <property type="match status" value="1"/>
</dbReference>
<dbReference type="Gene3D" id="3.30.450.40">
    <property type="match status" value="1"/>
</dbReference>
<dbReference type="InterPro" id="IPR013656">
    <property type="entry name" value="PAS_4"/>
</dbReference>
<name>A0A068NSA6_FIMGI</name>
<dbReference type="GO" id="GO:0000156">
    <property type="term" value="F:phosphorelay response regulator activity"/>
    <property type="evidence" value="ECO:0007669"/>
    <property type="project" value="TreeGrafter"/>
</dbReference>
<dbReference type="SUPFAM" id="SSF55781">
    <property type="entry name" value="GAF domain-like"/>
    <property type="match status" value="1"/>
</dbReference>
<dbReference type="GO" id="GO:0000155">
    <property type="term" value="F:phosphorelay sensor kinase activity"/>
    <property type="evidence" value="ECO:0007669"/>
    <property type="project" value="InterPro"/>
</dbReference>
<feature type="domain" description="Histidine kinase" evidence="8">
    <location>
        <begin position="438"/>
        <end position="644"/>
    </location>
</feature>
<evidence type="ECO:0000256" key="4">
    <source>
        <dbReference type="ARBA" id="ARBA00022679"/>
    </source>
</evidence>
<sequence>MAKTEETSCVEVARLDLDEIPVAARIVDLDTLFYVAANQASCDLYGYTKEEFLRLQVSDLVVADDLAEVLSHLRAQAGKGIDRGMWKHRRRDGALLDVEIVTRSVQYNGRSMTLVISIDRTEEIRIQNDLRQTERRMVAVTEGVRDALFLLDRDFRFVYVNRNCFASMNRAPNDLIGTELWTELPGMWDEWYRPLFQKVMADRIPLHFEVDGKAGWFDVDVFPAADGIGVAYRDITDRKQEDDRRSFLMDLSDRIRAMSDPIEVVDTVVGRIGQFLGASRAAYGEFDSTGECVSVERDYAENCASLAGMHLMRDFGTVVDDLRDGRTVLIRDVENDLRTAKSLEGYASLEVRALACVPLIRRGRLVAALAVLSKTPRSWDPQDVALLETVAQRAWHAVEHARADREMLRLNEELESRVVERTQELQAAKDDMEGFCYTVSHDLRSPLRAMMASSRILIEEQRGNLDEEAVDQLDRLGRAAKRMGDLIDDLLQFSRLGRTHLNRAEVDLSDIVSSLAAELKDRHSDRKIEFIVCRNLTVQGDGQLLRLTLQNLLENAVKFSRSRETAVIEFGIQEGAFFVRDNGVGFDPRFVDKLFRPFERLHREDEYPGTGIGLANVKRIIERHGGTVRAEAIEGSGATFWFTL</sequence>
<dbReference type="SUPFAM" id="SSF47384">
    <property type="entry name" value="Homodimeric domain of signal transducing histidine kinase"/>
    <property type="match status" value="1"/>
</dbReference>
<dbReference type="eggNOG" id="COG4251">
    <property type="taxonomic scope" value="Bacteria"/>
</dbReference>
<evidence type="ECO:0000256" key="7">
    <source>
        <dbReference type="ARBA" id="ARBA00023136"/>
    </source>
</evidence>
<dbReference type="Pfam" id="PF01590">
    <property type="entry name" value="GAF"/>
    <property type="match status" value="1"/>
</dbReference>
<dbReference type="OrthoDB" id="9808408at2"/>
<dbReference type="SMART" id="SM00065">
    <property type="entry name" value="GAF"/>
    <property type="match status" value="1"/>
</dbReference>
<keyword evidence="5 10" id="KW-0418">Kinase</keyword>
<reference evidence="10 11" key="1">
    <citation type="journal article" date="2014" name="PLoS ONE">
        <title>The first complete genome sequence of the class fimbriimonadia in the phylum armatimonadetes.</title>
        <authorList>
            <person name="Hu Z.Y."/>
            <person name="Wang Y.Z."/>
            <person name="Im W.T."/>
            <person name="Wang S.Y."/>
            <person name="Zhao G.P."/>
            <person name="Zheng H.J."/>
            <person name="Quan Z.X."/>
        </authorList>
    </citation>
    <scope>NUCLEOTIDE SEQUENCE [LARGE SCALE GENOMIC DNA]</scope>
    <source>
        <strain evidence="10">Gsoil 348</strain>
    </source>
</reference>
<dbReference type="STRING" id="661478.OP10G_2958"/>
<evidence type="ECO:0000256" key="3">
    <source>
        <dbReference type="ARBA" id="ARBA00022553"/>
    </source>
</evidence>
<evidence type="ECO:0000259" key="9">
    <source>
        <dbReference type="PROSITE" id="PS50112"/>
    </source>
</evidence>
<evidence type="ECO:0000256" key="5">
    <source>
        <dbReference type="ARBA" id="ARBA00022777"/>
    </source>
</evidence>
<dbReference type="InterPro" id="IPR029016">
    <property type="entry name" value="GAF-like_dom_sf"/>
</dbReference>
<dbReference type="InterPro" id="IPR035965">
    <property type="entry name" value="PAS-like_dom_sf"/>
</dbReference>
<evidence type="ECO:0000256" key="6">
    <source>
        <dbReference type="ARBA" id="ARBA00023012"/>
    </source>
</evidence>
<keyword evidence="6" id="KW-0902">Two-component regulatory system</keyword>
<keyword evidence="11" id="KW-1185">Reference proteome</keyword>
<evidence type="ECO:0000256" key="2">
    <source>
        <dbReference type="ARBA" id="ARBA00012438"/>
    </source>
</evidence>
<evidence type="ECO:0000259" key="8">
    <source>
        <dbReference type="PROSITE" id="PS50109"/>
    </source>
</evidence>
<dbReference type="Gene3D" id="3.30.450.20">
    <property type="entry name" value="PAS domain"/>
    <property type="match status" value="2"/>
</dbReference>
<dbReference type="InterPro" id="IPR036890">
    <property type="entry name" value="HATPase_C_sf"/>
</dbReference>
<dbReference type="SMART" id="SM00388">
    <property type="entry name" value="HisKA"/>
    <property type="match status" value="1"/>
</dbReference>
<dbReference type="InterPro" id="IPR003594">
    <property type="entry name" value="HATPase_dom"/>
</dbReference>
<dbReference type="EC" id="2.7.13.3" evidence="2"/>
<protein>
    <recommendedName>
        <fullName evidence="2">histidine kinase</fullName>
        <ecNumber evidence="2">2.7.13.3</ecNumber>
    </recommendedName>
</protein>
<dbReference type="InterPro" id="IPR004358">
    <property type="entry name" value="Sig_transdc_His_kin-like_C"/>
</dbReference>
<keyword evidence="4" id="KW-0808">Transferase</keyword>
<evidence type="ECO:0000313" key="11">
    <source>
        <dbReference type="Proteomes" id="UP000027982"/>
    </source>
</evidence>
<dbReference type="HOGENOM" id="CLU_000445_114_71_0"/>